<dbReference type="AlphaFoldDB" id="A0A6B8W6K5"/>
<feature type="transmembrane region" description="Helical" evidence="1">
    <location>
        <begin position="406"/>
        <end position="427"/>
    </location>
</feature>
<keyword evidence="1" id="KW-0812">Transmembrane</keyword>
<name>A0A6B8W6K5_9CORY</name>
<keyword evidence="3" id="KW-1185">Reference proteome</keyword>
<dbReference type="Proteomes" id="UP000427071">
    <property type="component" value="Chromosome"/>
</dbReference>
<protein>
    <recommendedName>
        <fullName evidence="4">Rhamnopyranosyltransferase</fullName>
    </recommendedName>
</protein>
<evidence type="ECO:0008006" key="4">
    <source>
        <dbReference type="Google" id="ProtNLM"/>
    </source>
</evidence>
<feature type="transmembrane region" description="Helical" evidence="1">
    <location>
        <begin position="31"/>
        <end position="51"/>
    </location>
</feature>
<sequence length="790" mass="86121">MGMVSAAAIAVAVFTVPGLIVAWLSGARGQWAVAASLPATFGIYGLASWLFGLTDIKFGVTSAALFTAGIAVLAALWHGAFFAYRRRTRRNQELEDSAAEGVDKRAGTLLDPTWLIPGAGMLGGILLILSRSLDLLGRATQGMNNIYQGWDVHWHASVVRYAVETGVVSSTRMGELQNTETLAKMYYPTAWHAGAALLADLANISPIAATNLTGLIIPAVGFPISVGLLAWRFIGRRGLTAQLAAGLAPVIVGGLPVLYWIGHYVGAWPYVAAVALSGIVLALFMSLPYSPVRSFVGALAFIGMVQLHPSAATIVVLGLALWWLLHLLWAPARKPGSVKGHIGWRLRDIGILAATGVVGALALLPQILIGAEQSEEVKAFTATEDLTLNESLQNAMFMRTRHFDSFYLNVETWVWIAAAGAVLVLLWRRNLWAPLFWIFSIYSTANALRPMADPWGEWFSLVGSLHYNTAHRLVMPAAMFVVAGAAVGLAIIIRLITGGPLKKFTAVTSTLAILVTAGTAWVIQDTVRTGIERGSAWAINSARDGRLVNDRDIKAFDWLAKQPHAYEGKIFSNPDEGSGWMYAYNGLPAFYKHYLWPNTTLESHTNSLYWHPMRLGQGNFEQFDEANRVDDAAHGLGVNFIYISPPNFWGFQAPRPDFETGLLNTPGVTPVYRDHQVTIYAVNAEFTDTEIMAMRAPGNSPEQLPPLRTKGEVVATMNPEMKSALMDQYLDGSLTMDEAEQPYIHRPTIPNRGRDSHFEWLAEQDQLKVMTTDGVKTGDSVAAEQQDAKP</sequence>
<keyword evidence="1" id="KW-0472">Membrane</keyword>
<keyword evidence="1" id="KW-1133">Transmembrane helix</keyword>
<dbReference type="InterPro" id="IPR046671">
    <property type="entry name" value="DUF6541"/>
</dbReference>
<feature type="transmembrane region" description="Helical" evidence="1">
    <location>
        <begin position="207"/>
        <end position="231"/>
    </location>
</feature>
<feature type="transmembrane region" description="Helical" evidence="1">
    <location>
        <begin position="63"/>
        <end position="84"/>
    </location>
</feature>
<proteinExistence type="predicted"/>
<reference evidence="3" key="1">
    <citation type="submission" date="2019-11" db="EMBL/GenBank/DDBJ databases">
        <title>Complete genome sequence of Corynebacterium kalinowskii 1959, a novel Corynebacterium species isolated from soil of a small paddock in Vilsendorf, Germany.</title>
        <authorList>
            <person name="Schaffert L."/>
            <person name="Ruwe M."/>
            <person name="Milse J."/>
            <person name="Hanuschka K."/>
            <person name="Ortseifen V."/>
            <person name="Droste J."/>
            <person name="Brandt D."/>
            <person name="Schlueter L."/>
            <person name="Kutter Y."/>
            <person name="Vinke S."/>
            <person name="Viehoefer P."/>
            <person name="Jacob L."/>
            <person name="Luebke N.-C."/>
            <person name="Schulte-Berndt E."/>
            <person name="Hain C."/>
            <person name="Linder M."/>
            <person name="Schmidt P."/>
            <person name="Wollenschlaeger L."/>
            <person name="Luttermann T."/>
            <person name="Thieme E."/>
            <person name="Hassa J."/>
            <person name="Haak M."/>
            <person name="Wittchen M."/>
            <person name="Mentz A."/>
            <person name="Persicke M."/>
            <person name="Busche T."/>
            <person name="Ruckert C."/>
        </authorList>
    </citation>
    <scope>NUCLEOTIDE SEQUENCE [LARGE SCALE GENOMIC DNA]</scope>
    <source>
        <strain evidence="3">1959</strain>
    </source>
</reference>
<feature type="transmembrane region" description="Helical" evidence="1">
    <location>
        <begin position="504"/>
        <end position="523"/>
    </location>
</feature>
<feature type="transmembrane region" description="Helical" evidence="1">
    <location>
        <begin position="473"/>
        <end position="497"/>
    </location>
</feature>
<organism evidence="2 3">
    <name type="scientific">Corynebacterium kalinowskii</name>
    <dbReference type="NCBI Taxonomy" id="2675216"/>
    <lineage>
        <taxon>Bacteria</taxon>
        <taxon>Bacillati</taxon>
        <taxon>Actinomycetota</taxon>
        <taxon>Actinomycetes</taxon>
        <taxon>Mycobacteriales</taxon>
        <taxon>Corynebacteriaceae</taxon>
        <taxon>Corynebacterium</taxon>
    </lineage>
</organism>
<evidence type="ECO:0000313" key="2">
    <source>
        <dbReference type="EMBL" id="QGU02838.1"/>
    </source>
</evidence>
<dbReference type="EMBL" id="CP046452">
    <property type="protein sequence ID" value="QGU02838.1"/>
    <property type="molecule type" value="Genomic_DNA"/>
</dbReference>
<feature type="transmembrane region" description="Helical" evidence="1">
    <location>
        <begin position="299"/>
        <end position="329"/>
    </location>
</feature>
<accession>A0A6B8W6K5</accession>
<feature type="transmembrane region" description="Helical" evidence="1">
    <location>
        <begin position="114"/>
        <end position="133"/>
    </location>
</feature>
<dbReference type="RefSeq" id="WP_156193183.1">
    <property type="nucleotide sequence ID" value="NZ_CP046452.1"/>
</dbReference>
<feature type="transmembrane region" description="Helical" evidence="1">
    <location>
        <begin position="349"/>
        <end position="369"/>
    </location>
</feature>
<feature type="transmembrane region" description="Helical" evidence="1">
    <location>
        <begin position="267"/>
        <end position="287"/>
    </location>
</feature>
<feature type="transmembrane region" description="Helical" evidence="1">
    <location>
        <begin position="6"/>
        <end position="24"/>
    </location>
</feature>
<dbReference type="KEGG" id="ckw:CKALI_09915"/>
<evidence type="ECO:0000313" key="3">
    <source>
        <dbReference type="Proteomes" id="UP000427071"/>
    </source>
</evidence>
<evidence type="ECO:0000256" key="1">
    <source>
        <dbReference type="SAM" id="Phobius"/>
    </source>
</evidence>
<gene>
    <name evidence="2" type="ORF">CKALI_09915</name>
</gene>
<feature type="transmembrane region" description="Helical" evidence="1">
    <location>
        <begin position="243"/>
        <end position="261"/>
    </location>
</feature>
<dbReference type="Pfam" id="PF20176">
    <property type="entry name" value="DUF6541"/>
    <property type="match status" value="1"/>
</dbReference>